<organism evidence="2 3">
    <name type="scientific">Phyllosticta citribraziliensis</name>
    <dbReference type="NCBI Taxonomy" id="989973"/>
    <lineage>
        <taxon>Eukaryota</taxon>
        <taxon>Fungi</taxon>
        <taxon>Dikarya</taxon>
        <taxon>Ascomycota</taxon>
        <taxon>Pezizomycotina</taxon>
        <taxon>Dothideomycetes</taxon>
        <taxon>Dothideomycetes incertae sedis</taxon>
        <taxon>Botryosphaeriales</taxon>
        <taxon>Phyllostictaceae</taxon>
        <taxon>Phyllosticta</taxon>
    </lineage>
</organism>
<dbReference type="EMBL" id="JBBPEH010000004">
    <property type="protein sequence ID" value="KAK7540074.1"/>
    <property type="molecule type" value="Genomic_DNA"/>
</dbReference>
<name>A0ABR1LY47_9PEZI</name>
<evidence type="ECO:0000313" key="2">
    <source>
        <dbReference type="EMBL" id="KAK7540074.1"/>
    </source>
</evidence>
<proteinExistence type="predicted"/>
<reference evidence="2 3" key="1">
    <citation type="submission" date="2024-04" db="EMBL/GenBank/DDBJ databases">
        <title>Phyllosticta paracitricarpa is synonymous to the EU quarantine fungus P. citricarpa based on phylogenomic analyses.</title>
        <authorList>
            <consortium name="Lawrence Berkeley National Laboratory"/>
            <person name="Van ingen-buijs V.A."/>
            <person name="Van westerhoven A.C."/>
            <person name="Haridas S."/>
            <person name="Skiadas P."/>
            <person name="Martin F."/>
            <person name="Groenewald J.Z."/>
            <person name="Crous P.W."/>
            <person name="Seidl M.F."/>
        </authorList>
    </citation>
    <scope>NUCLEOTIDE SEQUENCE [LARGE SCALE GENOMIC DNA]</scope>
    <source>
        <strain evidence="2 3">CPC 17464</strain>
    </source>
</reference>
<keyword evidence="3" id="KW-1185">Reference proteome</keyword>
<sequence>MPPALSEDEASASETEIPCKEIDKKNKKKQPAKDEDEDGDDEAVDEVRRGAGPQPLPADVQILYRDNLLATTHRDMTPREHVPRAQHNYIRMGVLDIHWTRILAEPPYDRVRKPAPTERIYLASFVFVFIFHHRAQNRAARNESRANGPRRTA</sequence>
<feature type="compositionally biased region" description="Acidic residues" evidence="1">
    <location>
        <begin position="1"/>
        <end position="11"/>
    </location>
</feature>
<protein>
    <submittedName>
        <fullName evidence="2">Uncharacterized protein</fullName>
    </submittedName>
</protein>
<dbReference type="Proteomes" id="UP001360953">
    <property type="component" value="Unassembled WGS sequence"/>
</dbReference>
<gene>
    <name evidence="2" type="ORF">J3D65DRAFT_666730</name>
</gene>
<dbReference type="GeneID" id="92035856"/>
<evidence type="ECO:0000256" key="1">
    <source>
        <dbReference type="SAM" id="MobiDB-lite"/>
    </source>
</evidence>
<feature type="compositionally biased region" description="Acidic residues" evidence="1">
    <location>
        <begin position="34"/>
        <end position="44"/>
    </location>
</feature>
<accession>A0ABR1LY47</accession>
<evidence type="ECO:0000313" key="3">
    <source>
        <dbReference type="Proteomes" id="UP001360953"/>
    </source>
</evidence>
<feature type="region of interest" description="Disordered" evidence="1">
    <location>
        <begin position="1"/>
        <end position="59"/>
    </location>
</feature>
<dbReference type="RefSeq" id="XP_066657345.1">
    <property type="nucleotide sequence ID" value="XM_066802950.1"/>
</dbReference>
<comment type="caution">
    <text evidence="2">The sequence shown here is derived from an EMBL/GenBank/DDBJ whole genome shotgun (WGS) entry which is preliminary data.</text>
</comment>